<sequence>MLVMAPRAVEVAPAPSHRPAATASQFKPVAAASSAASSAANASKPTALPFQSQCKSAVALVNERRIDFVRARNVRVIGRLDESASDAQKPKKPQTKQLVAAETVERLLLWQRSKKIGPGFANLGNTCYLNSVLQCLSYTPSFAQFLLDKDVFASFNGGALVSAGGQSSNKWHKKMQRNGTSNAGGNAFCSVRAMSRLLQSVHGNNAVRVLQPKELVMNVRHISKSFRIGRQEDSHEFFRLLLDSMQRSCLKKAHIKSETHAAASTTFVHRVFGGKLKNSLKCAKCGYVSERHDDFLDLSLEIAHGVNSVKGALRHFTAVETLDDSNAWKCTSCGKPSRAEKGLTIAECPNVLMIQLKRFDLMFGKIKRHIEFPRSLDISSGMSKNCEDRRRGRTKYDLHAVLVHAGYSTDCGHYYAFVKGSSGQWYEMNDDTVRWVSLDTVLQQKAYMLFYSRVLPPSERPKPKDKEVDEVKAKAKEVVEATKKQQEEVPAKVLTTPKPLLSKTKELDMNGFLASLKTTVATGNDNGDKPLTVVSAKTSIDKSVRVSMKHKTVVTFQVKASSPAPSSNTKPSVVHPRLKRSLAHSFSGRVGRLYRFRPVSWKSCPSLSMTQSVEEFPVEAAEAEAKAAPAAVAAPASKTTRVPFDPRHLKNVGVRNAALFGREVDKWTGETDVESTETTSGSDATHEPVDRELAAKHDRVLNSLKQEEWKHRNAGRQDYWDETLDMGKVKKVKKRKEFIPNEGRQNQFQTALMRKKKEAKRQRTA</sequence>
<keyword evidence="3 7" id="KW-0645">Protease</keyword>
<keyword evidence="6 7" id="KW-0788">Thiol protease</keyword>
<dbReference type="PROSITE" id="PS50235">
    <property type="entry name" value="USP_3"/>
    <property type="match status" value="1"/>
</dbReference>
<dbReference type="GO" id="GO:0005634">
    <property type="term" value="C:nucleus"/>
    <property type="evidence" value="ECO:0007669"/>
    <property type="project" value="TreeGrafter"/>
</dbReference>
<dbReference type="InterPro" id="IPR001394">
    <property type="entry name" value="Peptidase_C19_UCH"/>
</dbReference>
<dbReference type="InterPro" id="IPR050164">
    <property type="entry name" value="Peptidase_C19"/>
</dbReference>
<dbReference type="Proteomes" id="UP000693981">
    <property type="component" value="Unassembled WGS sequence"/>
</dbReference>
<dbReference type="EC" id="3.4.19.12" evidence="7"/>
<evidence type="ECO:0000256" key="7">
    <source>
        <dbReference type="RuleBase" id="RU366025"/>
    </source>
</evidence>
<dbReference type="PROSITE" id="PS00973">
    <property type="entry name" value="USP_2"/>
    <property type="match status" value="1"/>
</dbReference>
<dbReference type="Pfam" id="PF00443">
    <property type="entry name" value="UCH"/>
    <property type="match status" value="1"/>
</dbReference>
<keyword evidence="4 7" id="KW-0833">Ubl conjugation pathway</keyword>
<dbReference type="OrthoDB" id="27652at2759"/>
<accession>A0A8T1VGQ8</accession>
<evidence type="ECO:0000256" key="1">
    <source>
        <dbReference type="ARBA" id="ARBA00000707"/>
    </source>
</evidence>
<dbReference type="InterPro" id="IPR028889">
    <property type="entry name" value="USP"/>
</dbReference>
<comment type="caution">
    <text evidence="10">The sequence shown here is derived from an EMBL/GenBank/DDBJ whole genome shotgun (WGS) entry which is preliminary data.</text>
</comment>
<dbReference type="GO" id="GO:0004843">
    <property type="term" value="F:cysteine-type deubiquitinase activity"/>
    <property type="evidence" value="ECO:0007669"/>
    <property type="project" value="UniProtKB-UniRule"/>
</dbReference>
<dbReference type="GO" id="GO:0005829">
    <property type="term" value="C:cytosol"/>
    <property type="evidence" value="ECO:0007669"/>
    <property type="project" value="TreeGrafter"/>
</dbReference>
<keyword evidence="5 7" id="KW-0378">Hydrolase</keyword>
<evidence type="ECO:0000256" key="6">
    <source>
        <dbReference type="ARBA" id="ARBA00022807"/>
    </source>
</evidence>
<comment type="catalytic activity">
    <reaction evidence="1 7">
        <text>Thiol-dependent hydrolysis of ester, thioester, amide, peptide and isopeptide bonds formed by the C-terminal Gly of ubiquitin (a 76-residue protein attached to proteins as an intracellular targeting signal).</text>
        <dbReference type="EC" id="3.4.19.12"/>
    </reaction>
</comment>
<evidence type="ECO:0000256" key="3">
    <source>
        <dbReference type="ARBA" id="ARBA00022670"/>
    </source>
</evidence>
<feature type="compositionally biased region" description="Basic residues" evidence="8">
    <location>
        <begin position="753"/>
        <end position="765"/>
    </location>
</feature>
<comment type="similarity">
    <text evidence="2 7">Belongs to the peptidase C19 family.</text>
</comment>
<dbReference type="GO" id="GO:0016579">
    <property type="term" value="P:protein deubiquitination"/>
    <property type="evidence" value="ECO:0007669"/>
    <property type="project" value="InterPro"/>
</dbReference>
<dbReference type="PROSITE" id="PS00972">
    <property type="entry name" value="USP_1"/>
    <property type="match status" value="1"/>
</dbReference>
<evidence type="ECO:0000256" key="5">
    <source>
        <dbReference type="ARBA" id="ARBA00022801"/>
    </source>
</evidence>
<dbReference type="PANTHER" id="PTHR24006:SF758">
    <property type="entry name" value="UBIQUITIN CARBOXYL-TERMINAL HYDROLASE 36"/>
    <property type="match status" value="1"/>
</dbReference>
<organism evidence="10 11">
    <name type="scientific">Phytophthora boehmeriae</name>
    <dbReference type="NCBI Taxonomy" id="109152"/>
    <lineage>
        <taxon>Eukaryota</taxon>
        <taxon>Sar</taxon>
        <taxon>Stramenopiles</taxon>
        <taxon>Oomycota</taxon>
        <taxon>Peronosporomycetes</taxon>
        <taxon>Peronosporales</taxon>
        <taxon>Peronosporaceae</taxon>
        <taxon>Phytophthora</taxon>
    </lineage>
</organism>
<gene>
    <name evidence="10" type="primary">USP36</name>
    <name evidence="10" type="ORF">PHYBOEH_011438</name>
</gene>
<evidence type="ECO:0000256" key="8">
    <source>
        <dbReference type="SAM" id="MobiDB-lite"/>
    </source>
</evidence>
<evidence type="ECO:0000259" key="9">
    <source>
        <dbReference type="PROSITE" id="PS50235"/>
    </source>
</evidence>
<dbReference type="InterPro" id="IPR018200">
    <property type="entry name" value="USP_CS"/>
</dbReference>
<dbReference type="PANTHER" id="PTHR24006">
    <property type="entry name" value="UBIQUITIN CARBOXYL-TERMINAL HYDROLASE"/>
    <property type="match status" value="1"/>
</dbReference>
<dbReference type="EMBL" id="JAGDFL010000860">
    <property type="protein sequence ID" value="KAG7380487.1"/>
    <property type="molecule type" value="Genomic_DNA"/>
</dbReference>
<protein>
    <recommendedName>
        <fullName evidence="7">Ubiquitin carboxyl-terminal hydrolase</fullName>
        <ecNumber evidence="7">3.4.19.12</ecNumber>
    </recommendedName>
</protein>
<name>A0A8T1VGQ8_9STRA</name>
<keyword evidence="11" id="KW-1185">Reference proteome</keyword>
<dbReference type="AlphaFoldDB" id="A0A8T1VGQ8"/>
<evidence type="ECO:0000313" key="11">
    <source>
        <dbReference type="Proteomes" id="UP000693981"/>
    </source>
</evidence>
<reference evidence="10" key="1">
    <citation type="submission" date="2021-02" db="EMBL/GenBank/DDBJ databases">
        <authorList>
            <person name="Palmer J.M."/>
        </authorList>
    </citation>
    <scope>NUCLEOTIDE SEQUENCE</scope>
    <source>
        <strain evidence="10">SCRP23</strain>
    </source>
</reference>
<evidence type="ECO:0000313" key="10">
    <source>
        <dbReference type="EMBL" id="KAG7380487.1"/>
    </source>
</evidence>
<evidence type="ECO:0000256" key="2">
    <source>
        <dbReference type="ARBA" id="ARBA00009085"/>
    </source>
</evidence>
<dbReference type="GO" id="GO:0006508">
    <property type="term" value="P:proteolysis"/>
    <property type="evidence" value="ECO:0007669"/>
    <property type="project" value="UniProtKB-KW"/>
</dbReference>
<evidence type="ECO:0000256" key="4">
    <source>
        <dbReference type="ARBA" id="ARBA00022786"/>
    </source>
</evidence>
<feature type="domain" description="USP" evidence="9">
    <location>
        <begin position="118"/>
        <end position="454"/>
    </location>
</feature>
<feature type="region of interest" description="Disordered" evidence="8">
    <location>
        <begin position="741"/>
        <end position="765"/>
    </location>
</feature>
<proteinExistence type="inferred from homology"/>